<dbReference type="Gene3D" id="3.40.50.1010">
    <property type="entry name" value="5'-nuclease"/>
    <property type="match status" value="1"/>
</dbReference>
<dbReference type="CDD" id="cd09854">
    <property type="entry name" value="PIN_VapC-like"/>
    <property type="match status" value="1"/>
</dbReference>
<dbReference type="RefSeq" id="WP_011821932.1">
    <property type="nucleotide sequence ID" value="NC_008818.1"/>
</dbReference>
<proteinExistence type="predicted"/>
<dbReference type="InterPro" id="IPR002716">
    <property type="entry name" value="PIN_dom"/>
</dbReference>
<gene>
    <name evidence="2" type="ordered locus">Hbut_0760</name>
</gene>
<protein>
    <submittedName>
        <fullName evidence="2">Conserved archaeal protein</fullName>
    </submittedName>
</protein>
<dbReference type="Proteomes" id="UP000002593">
    <property type="component" value="Chromosome"/>
</dbReference>
<dbReference type="AlphaFoldDB" id="A2BKV3"/>
<evidence type="ECO:0000259" key="1">
    <source>
        <dbReference type="Pfam" id="PF01850"/>
    </source>
</evidence>
<dbReference type="GeneID" id="4782790"/>
<sequence length="138" mass="15889">MKAFLDTPLLVYLNTIAEDERRLVYESFYLDILSRYKLYTDVLVLDELIYVSKRKYGIPYSVTLDFIEAIVLPYVTVIGLGEDEYREAARLIAKLNLKPSDALHVAAMKMNGIRLVISEDKELDKVPDVKRVWLTSSP</sequence>
<dbReference type="InterPro" id="IPR052106">
    <property type="entry name" value="PINc/VapC_TA"/>
</dbReference>
<dbReference type="PANTHER" id="PTHR38826:SF5">
    <property type="entry name" value="RIBONUCLEASE VAPC13"/>
    <property type="match status" value="1"/>
</dbReference>
<feature type="domain" description="PIN" evidence="1">
    <location>
        <begin position="4"/>
        <end position="127"/>
    </location>
</feature>
<dbReference type="PANTHER" id="PTHR38826">
    <property type="entry name" value="RIBONUCLEASE VAPC13"/>
    <property type="match status" value="1"/>
</dbReference>
<keyword evidence="3" id="KW-1185">Reference proteome</keyword>
<evidence type="ECO:0000313" key="2">
    <source>
        <dbReference type="EMBL" id="ABM80614.1"/>
    </source>
</evidence>
<dbReference type="Pfam" id="PF01850">
    <property type="entry name" value="PIN"/>
    <property type="match status" value="1"/>
</dbReference>
<name>A2BKV3_HYPBU</name>
<dbReference type="KEGG" id="hbu:Hbut_0760"/>
<dbReference type="SUPFAM" id="SSF88723">
    <property type="entry name" value="PIN domain-like"/>
    <property type="match status" value="1"/>
</dbReference>
<dbReference type="HOGENOM" id="CLU_125353_2_0_2"/>
<dbReference type="EMBL" id="CP000493">
    <property type="protein sequence ID" value="ABM80614.1"/>
    <property type="molecule type" value="Genomic_DNA"/>
</dbReference>
<reference evidence="2 3" key="1">
    <citation type="journal article" date="2007" name="Archaea">
        <title>The genome of Hyperthermus butylicus: a sulfur-reducing, peptide fermenting, neutrophilic Crenarchaeote growing up to 108 degrees C.</title>
        <authorList>
            <person name="Brugger K."/>
            <person name="Chen L."/>
            <person name="Stark M."/>
            <person name="Zibat A."/>
            <person name="Redder P."/>
            <person name="Ruepp A."/>
            <person name="Awayez M."/>
            <person name="She Q."/>
            <person name="Garrett R.A."/>
            <person name="Klenk H.P."/>
        </authorList>
    </citation>
    <scope>NUCLEOTIDE SEQUENCE [LARGE SCALE GENOMIC DNA]</scope>
    <source>
        <strain evidence="3">DSM 5456 / JCM 9403 / PLM1-5</strain>
    </source>
</reference>
<dbReference type="eggNOG" id="arCOG00713">
    <property type="taxonomic scope" value="Archaea"/>
</dbReference>
<organism evidence="2 3">
    <name type="scientific">Hyperthermus butylicus (strain DSM 5456 / JCM 9403 / PLM1-5)</name>
    <dbReference type="NCBI Taxonomy" id="415426"/>
    <lineage>
        <taxon>Archaea</taxon>
        <taxon>Thermoproteota</taxon>
        <taxon>Thermoprotei</taxon>
        <taxon>Desulfurococcales</taxon>
        <taxon>Pyrodictiaceae</taxon>
        <taxon>Hyperthermus</taxon>
    </lineage>
</organism>
<dbReference type="EnsemblBacteria" id="ABM80614">
    <property type="protein sequence ID" value="ABM80614"/>
    <property type="gene ID" value="Hbut_0760"/>
</dbReference>
<dbReference type="InterPro" id="IPR029060">
    <property type="entry name" value="PIN-like_dom_sf"/>
</dbReference>
<evidence type="ECO:0000313" key="3">
    <source>
        <dbReference type="Proteomes" id="UP000002593"/>
    </source>
</evidence>
<accession>A2BKV3</accession>
<dbReference type="OrthoDB" id="40200at2157"/>